<proteinExistence type="predicted"/>
<organism evidence="2 3">
    <name type="scientific">Isoalcanivorax beigongshangi</name>
    <dbReference type="NCBI Taxonomy" id="3238810"/>
    <lineage>
        <taxon>Bacteria</taxon>
        <taxon>Pseudomonadati</taxon>
        <taxon>Pseudomonadota</taxon>
        <taxon>Gammaproteobacteria</taxon>
        <taxon>Oceanospirillales</taxon>
        <taxon>Alcanivoracaceae</taxon>
        <taxon>Isoalcanivorax</taxon>
    </lineage>
</organism>
<feature type="signal peptide" evidence="1">
    <location>
        <begin position="1"/>
        <end position="22"/>
    </location>
</feature>
<name>A0ABV4AM45_9GAMM</name>
<accession>A0ABV4AM45</accession>
<dbReference type="Proteomes" id="UP001562065">
    <property type="component" value="Unassembled WGS sequence"/>
</dbReference>
<feature type="chain" id="PRO_5046161568" evidence="1">
    <location>
        <begin position="23"/>
        <end position="336"/>
    </location>
</feature>
<comment type="caution">
    <text evidence="2">The sequence shown here is derived from an EMBL/GenBank/DDBJ whole genome shotgun (WGS) entry which is preliminary data.</text>
</comment>
<dbReference type="EMBL" id="JBGCUO010000002">
    <property type="protein sequence ID" value="MEY1662836.1"/>
    <property type="molecule type" value="Genomic_DNA"/>
</dbReference>
<gene>
    <name evidence="2" type="ORF">AB5I84_11805</name>
</gene>
<evidence type="ECO:0000256" key="1">
    <source>
        <dbReference type="SAM" id="SignalP"/>
    </source>
</evidence>
<dbReference type="Pfam" id="PF04338">
    <property type="entry name" value="DUF481"/>
    <property type="match status" value="1"/>
</dbReference>
<keyword evidence="1" id="KW-0732">Signal</keyword>
<dbReference type="InterPro" id="IPR007433">
    <property type="entry name" value="DUF481"/>
</dbReference>
<evidence type="ECO:0000313" key="2">
    <source>
        <dbReference type="EMBL" id="MEY1662836.1"/>
    </source>
</evidence>
<protein>
    <submittedName>
        <fullName evidence="2">DUF481 domain-containing protein</fullName>
    </submittedName>
</protein>
<sequence>MRLHPFAAILLGLSLLSPPVMADTVWLRNGDILSGVVRLLDSGKVLLETDHSGTVSILVRTIQTMETSSPMIVRQQAWGGSYRVHLRPAEPGKVALVDEGEPFVVELSSLYRMMPERGTLEDWMWTGHLDLSFDLEQAESNIDDRDLTLVNNLRYDRWRQRFAAEYNRKTKDEKRTKDNYQLSYTVDYFLGERLFWQGQAQYLRDEVEAVSQRRTLGTGPGVQLWDNEVGALSLAALVNHDAYHFKEANPSESASLSVKWDYSRFLSAKTISLFNRGEVGLPLGGAVSEKLYVQLGLRFKVTSWATLNLKTEWDRVSGNAGDVNARRYTLGFGVAW</sequence>
<dbReference type="RefSeq" id="WP_369456109.1">
    <property type="nucleotide sequence ID" value="NZ_JBGCUO010000002.1"/>
</dbReference>
<evidence type="ECO:0000313" key="3">
    <source>
        <dbReference type="Proteomes" id="UP001562065"/>
    </source>
</evidence>
<keyword evidence="3" id="KW-1185">Reference proteome</keyword>
<reference evidence="2 3" key="1">
    <citation type="submission" date="2024-07" db="EMBL/GenBank/DDBJ databases">
        <authorList>
            <person name="Ren Q."/>
        </authorList>
    </citation>
    <scope>NUCLEOTIDE SEQUENCE [LARGE SCALE GENOMIC DNA]</scope>
    <source>
        <strain evidence="2 3">REN37</strain>
    </source>
</reference>